<evidence type="ECO:0000256" key="1">
    <source>
        <dbReference type="SAM" id="MobiDB-lite"/>
    </source>
</evidence>
<evidence type="ECO:0000313" key="4">
    <source>
        <dbReference type="Proteomes" id="UP000325440"/>
    </source>
</evidence>
<accession>A0A5E4N2C3</accession>
<feature type="region of interest" description="Disordered" evidence="1">
    <location>
        <begin position="1"/>
        <end position="20"/>
    </location>
</feature>
<dbReference type="EMBL" id="CABPRJ010001499">
    <property type="protein sequence ID" value="VVC38789.1"/>
    <property type="molecule type" value="Genomic_DNA"/>
</dbReference>
<sequence>MKRFFESGSSNTKKQKTQANRKYDDSYLQFGFVVKFGSENSTPLPQCVICQETLSNQSMKPSLLKRHQLSKHPETENKPIEFFQRKVTIFRKESKCMSSFTNFNENIVKASYLASLIIAKDGKPHTIGETLVLPAAKEIVRCVLGDKAAKEIEKVSLSNDTVKRRIDDMSSNIKEKILLYVKDCNFFALQIDESTDIANMAQLIVFIRFDRNDEIIEEFLFCKPLQTHTTSEIIFTTINEYLIEIDLPWSKCVGFCSDGARAMTGRLTGVATRIKKVAPLCKTMHCMIHRQALASKNMPRSLKLVLDSAVKIVNLIKARPLNSRLFTVLCNEMGSTHNSLLLHTENDLSAFETLNTFWNDNEVQPNSNIITDISEHLQSLKSNVLQYFPEDNSEMKWIINPFVDDYIKNIPDGILAKELFIDLTSDSTLKTAFNNKNITNFWLDVKKEYSALSTQALQFLIPFVSTYLCEKTFSDLLYIKNKYRSRLNVESDLRLKVTNLEPDIDVIVRSKQHQSSH</sequence>
<gene>
    <name evidence="3" type="ORF">CINCED_3A006229</name>
</gene>
<dbReference type="OrthoDB" id="6628333at2759"/>
<dbReference type="Proteomes" id="UP000325440">
    <property type="component" value="Unassembled WGS sequence"/>
</dbReference>
<keyword evidence="4" id="KW-1185">Reference proteome</keyword>
<evidence type="ECO:0000259" key="2">
    <source>
        <dbReference type="Pfam" id="PF05699"/>
    </source>
</evidence>
<dbReference type="PANTHER" id="PTHR45913">
    <property type="entry name" value="EPM2A-INTERACTING PROTEIN 1"/>
    <property type="match status" value="1"/>
</dbReference>
<protein>
    <recommendedName>
        <fullName evidence="2">HAT C-terminal dimerisation domain-containing protein</fullName>
    </recommendedName>
</protein>
<feature type="domain" description="HAT C-terminal dimerisation" evidence="2">
    <location>
        <begin position="435"/>
        <end position="496"/>
    </location>
</feature>
<evidence type="ECO:0000313" key="3">
    <source>
        <dbReference type="EMBL" id="VVC38789.1"/>
    </source>
</evidence>
<dbReference type="InterPro" id="IPR008906">
    <property type="entry name" value="HATC_C_dom"/>
</dbReference>
<dbReference type="AlphaFoldDB" id="A0A5E4N2C3"/>
<reference evidence="3 4" key="1">
    <citation type="submission" date="2019-08" db="EMBL/GenBank/DDBJ databases">
        <authorList>
            <person name="Alioto T."/>
            <person name="Alioto T."/>
            <person name="Gomez Garrido J."/>
        </authorList>
    </citation>
    <scope>NUCLEOTIDE SEQUENCE [LARGE SCALE GENOMIC DNA]</scope>
</reference>
<name>A0A5E4N2C3_9HEMI</name>
<organism evidence="3 4">
    <name type="scientific">Cinara cedri</name>
    <dbReference type="NCBI Taxonomy" id="506608"/>
    <lineage>
        <taxon>Eukaryota</taxon>
        <taxon>Metazoa</taxon>
        <taxon>Ecdysozoa</taxon>
        <taxon>Arthropoda</taxon>
        <taxon>Hexapoda</taxon>
        <taxon>Insecta</taxon>
        <taxon>Pterygota</taxon>
        <taxon>Neoptera</taxon>
        <taxon>Paraneoptera</taxon>
        <taxon>Hemiptera</taxon>
        <taxon>Sternorrhyncha</taxon>
        <taxon>Aphidomorpha</taxon>
        <taxon>Aphidoidea</taxon>
        <taxon>Aphididae</taxon>
        <taxon>Lachninae</taxon>
        <taxon>Cinara</taxon>
    </lineage>
</organism>
<feature type="compositionally biased region" description="Polar residues" evidence="1">
    <location>
        <begin position="7"/>
        <end position="20"/>
    </location>
</feature>
<proteinExistence type="predicted"/>
<dbReference type="PANTHER" id="PTHR45913:SF19">
    <property type="entry name" value="LOW QUALITY PROTEIN: ZINC FINGER BED DOMAIN-CONTAINING PROTEIN 5-LIKE"/>
    <property type="match status" value="1"/>
</dbReference>
<dbReference type="GO" id="GO:0046983">
    <property type="term" value="F:protein dimerization activity"/>
    <property type="evidence" value="ECO:0007669"/>
    <property type="project" value="InterPro"/>
</dbReference>
<dbReference type="Pfam" id="PF05699">
    <property type="entry name" value="Dimer_Tnp_hAT"/>
    <property type="match status" value="1"/>
</dbReference>